<dbReference type="EMBL" id="BARV01036326">
    <property type="protein sequence ID" value="GAI52806.1"/>
    <property type="molecule type" value="Genomic_DNA"/>
</dbReference>
<comment type="caution">
    <text evidence="1">The sequence shown here is derived from an EMBL/GenBank/DDBJ whole genome shotgun (WGS) entry which is preliminary data.</text>
</comment>
<gene>
    <name evidence="1" type="ORF">S06H3_56476</name>
</gene>
<reference evidence="1" key="1">
    <citation type="journal article" date="2014" name="Front. Microbiol.">
        <title>High frequency of phylogenetically diverse reductive dehalogenase-homologous genes in deep subseafloor sedimentary metagenomes.</title>
        <authorList>
            <person name="Kawai M."/>
            <person name="Futagami T."/>
            <person name="Toyoda A."/>
            <person name="Takaki Y."/>
            <person name="Nishi S."/>
            <person name="Hori S."/>
            <person name="Arai W."/>
            <person name="Tsubouchi T."/>
            <person name="Morono Y."/>
            <person name="Uchiyama I."/>
            <person name="Ito T."/>
            <person name="Fujiyama A."/>
            <person name="Inagaki F."/>
            <person name="Takami H."/>
        </authorList>
    </citation>
    <scope>NUCLEOTIDE SEQUENCE</scope>
    <source>
        <strain evidence="1">Expedition CK06-06</strain>
    </source>
</reference>
<accession>X1QDA3</accession>
<organism evidence="1">
    <name type="scientific">marine sediment metagenome</name>
    <dbReference type="NCBI Taxonomy" id="412755"/>
    <lineage>
        <taxon>unclassified sequences</taxon>
        <taxon>metagenomes</taxon>
        <taxon>ecological metagenomes</taxon>
    </lineage>
</organism>
<dbReference type="CDD" id="cd16387">
    <property type="entry name" value="ParB_N_Srx"/>
    <property type="match status" value="1"/>
</dbReference>
<proteinExistence type="predicted"/>
<evidence type="ECO:0000313" key="1">
    <source>
        <dbReference type="EMBL" id="GAI52806.1"/>
    </source>
</evidence>
<name>X1QDA3_9ZZZZ</name>
<dbReference type="AlphaFoldDB" id="X1QDA3"/>
<sequence length="132" mass="15481">MKSMAHKNGMFPLANMREAPWNSNVMSPEEYARLGGDMESDPNAINPLLIAYEGLVFNDPNIPENRYLIVDGCHRFRKARERGWTEMRAELDPNIDSEEKARIIGYNKNTERGHQDPYKLADYFTWFSRRRK</sequence>
<dbReference type="SUPFAM" id="SSF110849">
    <property type="entry name" value="ParB/Sulfiredoxin"/>
    <property type="match status" value="1"/>
</dbReference>
<dbReference type="InterPro" id="IPR036086">
    <property type="entry name" value="ParB/Sulfiredoxin_sf"/>
</dbReference>
<protein>
    <submittedName>
        <fullName evidence="1">Uncharacterized protein</fullName>
    </submittedName>
</protein>